<gene>
    <name evidence="3" type="ORF">Q604_UNBC09669G0002</name>
</gene>
<evidence type="ECO:0000313" key="3">
    <source>
        <dbReference type="EMBL" id="ETJ36039.1"/>
    </source>
</evidence>
<feature type="region of interest" description="Disordered" evidence="1">
    <location>
        <begin position="158"/>
        <end position="195"/>
    </location>
</feature>
<dbReference type="Gene3D" id="3.90.70.10">
    <property type="entry name" value="Cysteine proteinases"/>
    <property type="match status" value="1"/>
</dbReference>
<protein>
    <submittedName>
        <fullName evidence="3">Galactose oxidase</fullName>
    </submittedName>
</protein>
<evidence type="ECO:0000259" key="2">
    <source>
        <dbReference type="Pfam" id="PF13529"/>
    </source>
</evidence>
<dbReference type="EMBL" id="AZMM01009669">
    <property type="protein sequence ID" value="ETJ36039.1"/>
    <property type="molecule type" value="Genomic_DNA"/>
</dbReference>
<comment type="caution">
    <text evidence="3">The sequence shown here is derived from an EMBL/GenBank/DDBJ whole genome shotgun (WGS) entry which is preliminary data.</text>
</comment>
<dbReference type="AlphaFoldDB" id="W1Y4H4"/>
<dbReference type="InterPro" id="IPR039564">
    <property type="entry name" value="Peptidase_C39-like"/>
</dbReference>
<feature type="domain" description="Peptidase C39-like" evidence="2">
    <location>
        <begin position="208"/>
        <end position="343"/>
    </location>
</feature>
<name>W1Y4H4_9ZZZZ</name>
<proteinExistence type="predicted"/>
<feature type="compositionally biased region" description="Polar residues" evidence="1">
    <location>
        <begin position="158"/>
        <end position="173"/>
    </location>
</feature>
<reference evidence="3" key="1">
    <citation type="submission" date="2013-12" db="EMBL/GenBank/DDBJ databases">
        <title>A Varibaculum cambriense genome reconstructed from a premature infant gut community with otherwise low bacterial novelty that shifts toward anaerobic metabolism during the third week of life.</title>
        <authorList>
            <person name="Brown C.T."/>
            <person name="Sharon I."/>
            <person name="Thomas B.C."/>
            <person name="Castelle C.J."/>
            <person name="Morowitz M.J."/>
            <person name="Banfield J.F."/>
        </authorList>
    </citation>
    <scope>NUCLEOTIDE SEQUENCE</scope>
</reference>
<accession>W1Y4H4</accession>
<dbReference type="Pfam" id="PF13529">
    <property type="entry name" value="Peptidase_C39_2"/>
    <property type="match status" value="1"/>
</dbReference>
<organism evidence="3">
    <name type="scientific">human gut metagenome</name>
    <dbReference type="NCBI Taxonomy" id="408170"/>
    <lineage>
        <taxon>unclassified sequences</taxon>
        <taxon>metagenomes</taxon>
        <taxon>organismal metagenomes</taxon>
    </lineage>
</organism>
<sequence>MKKKLIRKIMLGVMSLITVVSTSMCTPIYAASTADIENIAKNAPQAIIPNEDWTNIEVLNCKPLYNFSNELIAYSVDLKNNDNNKNAYVIVSKDEKDGPILQLGVDTESPYDKLSDDDKTPIYDGVSRYYYQEDSSNEYYDISNDKVIEEQEVDSLKLNSQQKVRTSKQPSKSKQLRTDLLEAEDPSELKSTMSSTRSGLEAHILTGVPDYRWRKGCAPTASAMVLKALYQSDLRNTSSSELIDELADEMDTDSNGSTYTSKLYRGINNVLSSHDIDGNARLYKNPSFSKAVSQIDKNRPFILSVYNNKQSLGSYSNGFGNHSMACLGYSKSSGSYLVVHDTACDGNIYCDYNSSSFGTCDYTFVD</sequence>
<evidence type="ECO:0000256" key="1">
    <source>
        <dbReference type="SAM" id="MobiDB-lite"/>
    </source>
</evidence>